<feature type="compositionally biased region" description="Low complexity" evidence="1">
    <location>
        <begin position="36"/>
        <end position="62"/>
    </location>
</feature>
<evidence type="ECO:0000256" key="2">
    <source>
        <dbReference type="SAM" id="SignalP"/>
    </source>
</evidence>
<dbReference type="EMBL" id="BMXI01000012">
    <property type="protein sequence ID" value="GHC59573.1"/>
    <property type="molecule type" value="Genomic_DNA"/>
</dbReference>
<evidence type="ECO:0000313" key="3">
    <source>
        <dbReference type="EMBL" id="GHC59573.1"/>
    </source>
</evidence>
<name>A0A918TS01_9BACT</name>
<protein>
    <submittedName>
        <fullName evidence="3">Uncharacterized protein</fullName>
    </submittedName>
</protein>
<dbReference type="PROSITE" id="PS51257">
    <property type="entry name" value="PROKAR_LIPOPROTEIN"/>
    <property type="match status" value="1"/>
</dbReference>
<dbReference type="AlphaFoldDB" id="A0A918TS01"/>
<comment type="caution">
    <text evidence="3">The sequence shown here is derived from an EMBL/GenBank/DDBJ whole genome shotgun (WGS) entry which is preliminary data.</text>
</comment>
<accession>A0A918TS01</accession>
<dbReference type="Proteomes" id="UP000644507">
    <property type="component" value="Unassembled WGS sequence"/>
</dbReference>
<feature type="signal peptide" evidence="2">
    <location>
        <begin position="1"/>
        <end position="21"/>
    </location>
</feature>
<feature type="chain" id="PRO_5037208504" evidence="2">
    <location>
        <begin position="22"/>
        <end position="112"/>
    </location>
</feature>
<gene>
    <name evidence="3" type="ORF">GCM10007100_28470</name>
</gene>
<sequence length="112" mass="12143">MKKLITVAPLLVLVTTSCQQLQPTPTTLPPVVEKAPTVTSKPTRSTRSSSSSKPKPSSTTTTDKTESEISPLTPDPTKVATIDEIPRFEVPDNVQPKVSDGINQGEFIELKW</sequence>
<evidence type="ECO:0000313" key="4">
    <source>
        <dbReference type="Proteomes" id="UP000644507"/>
    </source>
</evidence>
<organism evidence="3 4">
    <name type="scientific">Roseibacillus persicicus</name>
    <dbReference type="NCBI Taxonomy" id="454148"/>
    <lineage>
        <taxon>Bacteria</taxon>
        <taxon>Pseudomonadati</taxon>
        <taxon>Verrucomicrobiota</taxon>
        <taxon>Verrucomicrobiia</taxon>
        <taxon>Verrucomicrobiales</taxon>
        <taxon>Verrucomicrobiaceae</taxon>
        <taxon>Roseibacillus</taxon>
    </lineage>
</organism>
<reference evidence="3" key="2">
    <citation type="submission" date="2020-09" db="EMBL/GenBank/DDBJ databases">
        <authorList>
            <person name="Sun Q."/>
            <person name="Kim S."/>
        </authorList>
    </citation>
    <scope>NUCLEOTIDE SEQUENCE</scope>
    <source>
        <strain evidence="3">KCTC 12988</strain>
    </source>
</reference>
<keyword evidence="2" id="KW-0732">Signal</keyword>
<proteinExistence type="predicted"/>
<feature type="region of interest" description="Disordered" evidence="1">
    <location>
        <begin position="19"/>
        <end position="81"/>
    </location>
</feature>
<evidence type="ECO:0000256" key="1">
    <source>
        <dbReference type="SAM" id="MobiDB-lite"/>
    </source>
</evidence>
<reference evidence="3" key="1">
    <citation type="journal article" date="2014" name="Int. J. Syst. Evol. Microbiol.">
        <title>Complete genome sequence of Corynebacterium casei LMG S-19264T (=DSM 44701T), isolated from a smear-ripened cheese.</title>
        <authorList>
            <consortium name="US DOE Joint Genome Institute (JGI-PGF)"/>
            <person name="Walter F."/>
            <person name="Albersmeier A."/>
            <person name="Kalinowski J."/>
            <person name="Ruckert C."/>
        </authorList>
    </citation>
    <scope>NUCLEOTIDE SEQUENCE</scope>
    <source>
        <strain evidence="3">KCTC 12988</strain>
    </source>
</reference>
<keyword evidence="4" id="KW-1185">Reference proteome</keyword>
<dbReference type="RefSeq" id="WP_189571124.1">
    <property type="nucleotide sequence ID" value="NZ_BMXI01000012.1"/>
</dbReference>